<dbReference type="EMBL" id="JAMXIB010000010">
    <property type="protein sequence ID" value="MCO5725552.1"/>
    <property type="molecule type" value="Genomic_DNA"/>
</dbReference>
<evidence type="ECO:0000313" key="1">
    <source>
        <dbReference type="EMBL" id="MCO5725552.1"/>
    </source>
</evidence>
<proteinExistence type="predicted"/>
<gene>
    <name evidence="1" type="ORF">NG653_11850</name>
</gene>
<name>A0ABT1AZY8_9FLAO</name>
<accession>A0ABT1AZY8</accession>
<comment type="caution">
    <text evidence="1">The sequence shown here is derived from an EMBL/GenBank/DDBJ whole genome shotgun (WGS) entry which is preliminary data.</text>
</comment>
<reference evidence="1 2" key="1">
    <citation type="submission" date="2022-06" db="EMBL/GenBank/DDBJ databases">
        <authorList>
            <person name="Xuan X."/>
        </authorList>
    </citation>
    <scope>NUCLEOTIDE SEQUENCE [LARGE SCALE GENOMIC DNA]</scope>
    <source>
        <strain evidence="1 2">2V75</strain>
    </source>
</reference>
<organism evidence="1 2">
    <name type="scientific">Robiginitalea marina</name>
    <dbReference type="NCBI Taxonomy" id="2954105"/>
    <lineage>
        <taxon>Bacteria</taxon>
        <taxon>Pseudomonadati</taxon>
        <taxon>Bacteroidota</taxon>
        <taxon>Flavobacteriia</taxon>
        <taxon>Flavobacteriales</taxon>
        <taxon>Flavobacteriaceae</taxon>
        <taxon>Robiginitalea</taxon>
    </lineage>
</organism>
<keyword evidence="2" id="KW-1185">Reference proteome</keyword>
<dbReference type="Proteomes" id="UP001206312">
    <property type="component" value="Unassembled WGS sequence"/>
</dbReference>
<evidence type="ECO:0008006" key="3">
    <source>
        <dbReference type="Google" id="ProtNLM"/>
    </source>
</evidence>
<sequence length="476" mass="56238">MKTINKNNEAINVYLPNKLFKDLKVAIEERKTRGEEPKLQLAQAAYFANLVVYLPFTKKDQYEDKYGWVSLCSEILNSIGNYSDYMDFLVEREILERHPKNYSTISRKCYRYRLAERYRNHVITRVPVESHKSFVKARNMELEERKRRAEESTPHLTKWLDPNKFDVDYEAAMAYIRKEYQGEAFLGKKNKRIIAIESLKAKDWGYSREGKDDRLHSLITRLPKDLKKFVTYSDFGPLQSLDLKSSQPFIFSSIIQNQIINKTTLPKNKITKHFYKPTIPSTMLEQNDRINDLGALQGFVYEVLCGKFYENYGQILYEEGVLMKKVDQSFYYHGTTDKGKEMMDYKTLRDAGKNLIMRTFFSHYENRHNYVRVFEKHYPEPFAVMQLIKESKPDEKNYFSLLLQNIEADFILNYATRIIAEKHPEIPLFTIHDSVITPEVYLAVVEQEFRQHLQNYFSLSPQLSLESWCKDCEVAA</sequence>
<evidence type="ECO:0000313" key="2">
    <source>
        <dbReference type="Proteomes" id="UP001206312"/>
    </source>
</evidence>
<protein>
    <recommendedName>
        <fullName evidence="3">DNA-directed RNA polymerase</fullName>
    </recommendedName>
</protein>
<dbReference type="RefSeq" id="WP_252741923.1">
    <property type="nucleotide sequence ID" value="NZ_JAMXIB010000010.1"/>
</dbReference>